<dbReference type="GeneID" id="89974812"/>
<feature type="region of interest" description="Disordered" evidence="1">
    <location>
        <begin position="1"/>
        <end position="37"/>
    </location>
</feature>
<feature type="region of interest" description="Disordered" evidence="1">
    <location>
        <begin position="369"/>
        <end position="388"/>
    </location>
</feature>
<feature type="compositionally biased region" description="Polar residues" evidence="1">
    <location>
        <begin position="13"/>
        <end position="25"/>
    </location>
</feature>
<keyword evidence="3" id="KW-1185">Reference proteome</keyword>
<feature type="compositionally biased region" description="Low complexity" evidence="1">
    <location>
        <begin position="508"/>
        <end position="525"/>
    </location>
</feature>
<feature type="region of interest" description="Disordered" evidence="1">
    <location>
        <begin position="435"/>
        <end position="461"/>
    </location>
</feature>
<dbReference type="AlphaFoldDB" id="A0AAV9N0V6"/>
<reference evidence="2 3" key="1">
    <citation type="submission" date="2023-08" db="EMBL/GenBank/DDBJ databases">
        <title>Black Yeasts Isolated from many extreme environments.</title>
        <authorList>
            <person name="Coleine C."/>
            <person name="Stajich J.E."/>
            <person name="Selbmann L."/>
        </authorList>
    </citation>
    <scope>NUCLEOTIDE SEQUENCE [LARGE SCALE GENOMIC DNA]</scope>
    <source>
        <strain evidence="2 3">CCFEE 5792</strain>
    </source>
</reference>
<organism evidence="2 3">
    <name type="scientific">Exophiala bonariae</name>
    <dbReference type="NCBI Taxonomy" id="1690606"/>
    <lineage>
        <taxon>Eukaryota</taxon>
        <taxon>Fungi</taxon>
        <taxon>Dikarya</taxon>
        <taxon>Ascomycota</taxon>
        <taxon>Pezizomycotina</taxon>
        <taxon>Eurotiomycetes</taxon>
        <taxon>Chaetothyriomycetidae</taxon>
        <taxon>Chaetothyriales</taxon>
        <taxon>Herpotrichiellaceae</taxon>
        <taxon>Exophiala</taxon>
    </lineage>
</organism>
<feature type="compositionally biased region" description="Low complexity" evidence="1">
    <location>
        <begin position="323"/>
        <end position="339"/>
    </location>
</feature>
<comment type="caution">
    <text evidence="2">The sequence shown here is derived from an EMBL/GenBank/DDBJ whole genome shotgun (WGS) entry which is preliminary data.</text>
</comment>
<evidence type="ECO:0000256" key="1">
    <source>
        <dbReference type="SAM" id="MobiDB-lite"/>
    </source>
</evidence>
<dbReference type="RefSeq" id="XP_064703088.1">
    <property type="nucleotide sequence ID" value="XM_064850201.1"/>
</dbReference>
<dbReference type="EMBL" id="JAVRRD010000025">
    <property type="protein sequence ID" value="KAK5047544.1"/>
    <property type="molecule type" value="Genomic_DNA"/>
</dbReference>
<gene>
    <name evidence="2" type="ORF">LTR84_006641</name>
</gene>
<accession>A0AAV9N0V6</accession>
<feature type="region of interest" description="Disordered" evidence="1">
    <location>
        <begin position="508"/>
        <end position="623"/>
    </location>
</feature>
<dbReference type="Proteomes" id="UP001358417">
    <property type="component" value="Unassembled WGS sequence"/>
</dbReference>
<evidence type="ECO:0000313" key="2">
    <source>
        <dbReference type="EMBL" id="KAK5047544.1"/>
    </source>
</evidence>
<feature type="compositionally biased region" description="Polar residues" evidence="1">
    <location>
        <begin position="443"/>
        <end position="457"/>
    </location>
</feature>
<evidence type="ECO:0000313" key="3">
    <source>
        <dbReference type="Proteomes" id="UP001358417"/>
    </source>
</evidence>
<name>A0AAV9N0V6_9EURO</name>
<protein>
    <submittedName>
        <fullName evidence="2">Uncharacterized protein</fullName>
    </submittedName>
</protein>
<feature type="compositionally biased region" description="Low complexity" evidence="1">
    <location>
        <begin position="595"/>
        <end position="611"/>
    </location>
</feature>
<feature type="region of interest" description="Disordered" evidence="1">
    <location>
        <begin position="323"/>
        <end position="349"/>
    </location>
</feature>
<proteinExistence type="predicted"/>
<sequence length="623" mass="67476">MVSQASLAEKATNMKQGWSKIQTSKSGKKTAFSAGQVRETSEMTWPLPIAEDLSSLSTSTTNDTTAAFPDYRNPANNLILARTALLGNLDILQSKQVAVKHQPKRPLSEVIQSIHSRVIPYSGHIKENEDLTRARAELTKTLKNLCDARAHRAKGNKGKLFSERHLRGFKRAHAENSPLSALQEKMKLHIDARIEQALAYEGEYGWDVLLEDPWTLYGDIDSKGKFRDFQDPYWHLTAMSPLQPGGELTRKLIIALLKLKNTFPDLYGGVEINMQAAVIGLGGWNAGPRVPDRQVVVKPSKASRLLGFAYDFSSRKHRRKSSSWLSLSSDESSSEPDTSATHVDKSRANATLGLKAKTTNLVRRVASKISLRRHGKHPDSDSDFDSCEDSDDEYAAAAEFLKQEAKSKEKVSQWLTLGLDGESLCDRSSTVSEAVESTELSSPPTISKSVLTSASPAPTSPVVAELPCKTIDKSAGAATTPVKSTNKFAAYTPISTFSPFDAINNQAPASPSLSATSTKSGSGSDSDSDLNQHTDIISFRPVQAITLQRPTTPARMVSIRKKTKASLKRTASVLSSKPLSKPKAKGSATGPEQTSSSRSSSSSSSSSASWSTGNHAFHGGFID</sequence>
<feature type="compositionally biased region" description="Basic residues" evidence="1">
    <location>
        <begin position="558"/>
        <end position="567"/>
    </location>
</feature>
<feature type="compositionally biased region" description="Low complexity" evidence="1">
    <location>
        <begin position="571"/>
        <end position="581"/>
    </location>
</feature>